<evidence type="ECO:0000313" key="3">
    <source>
        <dbReference type="Proteomes" id="UP000479241"/>
    </source>
</evidence>
<name>A0A6L9W7B2_9ACTN</name>
<evidence type="ECO:0000313" key="2">
    <source>
        <dbReference type="EMBL" id="NEK87311.1"/>
    </source>
</evidence>
<keyword evidence="1" id="KW-0732">Signal</keyword>
<protein>
    <submittedName>
        <fullName evidence="2">Uncharacterized protein</fullName>
    </submittedName>
</protein>
<comment type="caution">
    <text evidence="2">The sequence shown here is derived from an EMBL/GenBank/DDBJ whole genome shotgun (WGS) entry which is preliminary data.</text>
</comment>
<dbReference type="AlphaFoldDB" id="A0A6L9W7B2"/>
<sequence>MTAGKPALLGALALLLCLPACTAAEPAEPQTQSAASDYTPPAGAPALCADLLRAGHFADIPPAVGRLVAGVDVVDARSRLAAARGELRSLASGLLPGEWPELRTAVDEMIDAMAGVLDPPVDDADRARLLAGVDQLVAQTQTVCEFSA</sequence>
<feature type="signal peptide" evidence="1">
    <location>
        <begin position="1"/>
        <end position="23"/>
    </location>
</feature>
<organism evidence="2 3">
    <name type="scientific">Blastococcus saxobsidens</name>
    <dbReference type="NCBI Taxonomy" id="138336"/>
    <lineage>
        <taxon>Bacteria</taxon>
        <taxon>Bacillati</taxon>
        <taxon>Actinomycetota</taxon>
        <taxon>Actinomycetes</taxon>
        <taxon>Geodermatophilales</taxon>
        <taxon>Geodermatophilaceae</taxon>
        <taxon>Blastococcus</taxon>
    </lineage>
</organism>
<reference evidence="2 3" key="1">
    <citation type="submission" date="2019-12" db="EMBL/GenBank/DDBJ databases">
        <title>the WGS of Blastococcus saxobsidens 67B17.</title>
        <authorList>
            <person name="Jiang Z."/>
        </authorList>
    </citation>
    <scope>NUCLEOTIDE SEQUENCE [LARGE SCALE GENOMIC DNA]</scope>
    <source>
        <strain evidence="2 3">67B17</strain>
    </source>
</reference>
<evidence type="ECO:0000256" key="1">
    <source>
        <dbReference type="SAM" id="SignalP"/>
    </source>
</evidence>
<feature type="chain" id="PRO_5038722060" evidence="1">
    <location>
        <begin position="24"/>
        <end position="148"/>
    </location>
</feature>
<accession>A0A6L9W7B2</accession>
<gene>
    <name evidence="2" type="ORF">GCU60_16330</name>
</gene>
<proteinExistence type="predicted"/>
<dbReference type="RefSeq" id="WP_163207165.1">
    <property type="nucleotide sequence ID" value="NZ_JAAGWG010000028.1"/>
</dbReference>
<dbReference type="EMBL" id="JAAGWG010000028">
    <property type="protein sequence ID" value="NEK87311.1"/>
    <property type="molecule type" value="Genomic_DNA"/>
</dbReference>
<dbReference type="Proteomes" id="UP000479241">
    <property type="component" value="Unassembled WGS sequence"/>
</dbReference>